<dbReference type="Pfam" id="PF01522">
    <property type="entry name" value="Polysacc_deac_1"/>
    <property type="match status" value="1"/>
</dbReference>
<evidence type="ECO:0000313" key="4">
    <source>
        <dbReference type="EMBL" id="PMQ21985.1"/>
    </source>
</evidence>
<dbReference type="GO" id="GO:0005975">
    <property type="term" value="P:carbohydrate metabolic process"/>
    <property type="evidence" value="ECO:0007669"/>
    <property type="project" value="InterPro"/>
</dbReference>
<proteinExistence type="predicted"/>
<dbReference type="GO" id="GO:0016810">
    <property type="term" value="F:hydrolase activity, acting on carbon-nitrogen (but not peptide) bonds"/>
    <property type="evidence" value="ECO:0007669"/>
    <property type="project" value="InterPro"/>
</dbReference>
<accession>A0A2N7S768</accession>
<dbReference type="InterPro" id="IPR006311">
    <property type="entry name" value="TAT_signal"/>
</dbReference>
<dbReference type="InterPro" id="IPR050248">
    <property type="entry name" value="Polysacc_deacetylase_ArnD"/>
</dbReference>
<dbReference type="Gene3D" id="3.20.20.370">
    <property type="entry name" value="Glycoside hydrolase/deacetylase"/>
    <property type="match status" value="1"/>
</dbReference>
<evidence type="ECO:0000256" key="2">
    <source>
        <dbReference type="SAM" id="SignalP"/>
    </source>
</evidence>
<name>A0A2N7S768_9MICC</name>
<dbReference type="RefSeq" id="WP_102598375.1">
    <property type="nucleotide sequence ID" value="NZ_JBQDOE010000011.1"/>
</dbReference>
<evidence type="ECO:0000313" key="5">
    <source>
        <dbReference type="Proteomes" id="UP000235739"/>
    </source>
</evidence>
<feature type="domain" description="NodB homology" evidence="3">
    <location>
        <begin position="101"/>
        <end position="300"/>
    </location>
</feature>
<dbReference type="PANTHER" id="PTHR10587:SF134">
    <property type="entry name" value="SECRETED PROTEIN"/>
    <property type="match status" value="1"/>
</dbReference>
<feature type="region of interest" description="Disordered" evidence="1">
    <location>
        <begin position="31"/>
        <end position="67"/>
    </location>
</feature>
<sequence>MEHRSRRWALKAGAASLGAVAAGLLSGCSASGPATATRSASPTASGAASSTPPAPAPSASPSSARQYPTRAQILSEFKNQRTGEFGLEVKGIELGLPTTTKSAALTFDACGGAHGSAIDHALLDTLRDHNVPATLFINQRWARSNGAAMEELVADPLFEIANHGTSHAPLSVAGQSAYGIYGTGSVGEAYDEVMGNQKYLAGHYAVDARFFRSGTAHMDEVSAAMCRKLGLIPMNFTVNLDAGASFPAATVAAQMQLLSAGSVGIGHFNQPESGTAKGIALGLAAALDSGLEFITLSEAW</sequence>
<feature type="chain" id="PRO_5014750219" evidence="2">
    <location>
        <begin position="37"/>
        <end position="300"/>
    </location>
</feature>
<feature type="compositionally biased region" description="Low complexity" evidence="1">
    <location>
        <begin position="31"/>
        <end position="51"/>
    </location>
</feature>
<comment type="caution">
    <text evidence="4">The sequence shown here is derived from an EMBL/GenBank/DDBJ whole genome shotgun (WGS) entry which is preliminary data.</text>
</comment>
<dbReference type="PROSITE" id="PS51677">
    <property type="entry name" value="NODB"/>
    <property type="match status" value="1"/>
</dbReference>
<feature type="signal peptide" evidence="2">
    <location>
        <begin position="1"/>
        <end position="36"/>
    </location>
</feature>
<dbReference type="PROSITE" id="PS51257">
    <property type="entry name" value="PROKAR_LIPOPROTEIN"/>
    <property type="match status" value="1"/>
</dbReference>
<keyword evidence="2" id="KW-0732">Signal</keyword>
<gene>
    <name evidence="4" type="ORF">CIK84_03550</name>
</gene>
<dbReference type="EMBL" id="PNQX01000001">
    <property type="protein sequence ID" value="PMQ21985.1"/>
    <property type="molecule type" value="Genomic_DNA"/>
</dbReference>
<dbReference type="PANTHER" id="PTHR10587">
    <property type="entry name" value="GLYCOSYL TRANSFERASE-RELATED"/>
    <property type="match status" value="1"/>
</dbReference>
<dbReference type="AlphaFoldDB" id="A0A2N7S768"/>
<reference evidence="4 5" key="1">
    <citation type="journal article" date="2017" name="Elife">
        <title>Extensive horizontal gene transfer in cheese-associated bacteria.</title>
        <authorList>
            <person name="Bonham K.S."/>
            <person name="Wolfe B.E."/>
            <person name="Dutton R.J."/>
        </authorList>
    </citation>
    <scope>NUCLEOTIDE SEQUENCE [LARGE SCALE GENOMIC DNA]</scope>
    <source>
        <strain evidence="4 5">JB182</strain>
    </source>
</reference>
<evidence type="ECO:0000256" key="1">
    <source>
        <dbReference type="SAM" id="MobiDB-lite"/>
    </source>
</evidence>
<evidence type="ECO:0000259" key="3">
    <source>
        <dbReference type="PROSITE" id="PS51677"/>
    </source>
</evidence>
<dbReference type="Proteomes" id="UP000235739">
    <property type="component" value="Unassembled WGS sequence"/>
</dbReference>
<organism evidence="4 5">
    <name type="scientific">Glutamicibacter arilaitensis</name>
    <dbReference type="NCBI Taxonomy" id="256701"/>
    <lineage>
        <taxon>Bacteria</taxon>
        <taxon>Bacillati</taxon>
        <taxon>Actinomycetota</taxon>
        <taxon>Actinomycetes</taxon>
        <taxon>Micrococcales</taxon>
        <taxon>Micrococcaceae</taxon>
        <taxon>Glutamicibacter</taxon>
    </lineage>
</organism>
<dbReference type="InterPro" id="IPR002509">
    <property type="entry name" value="NODB_dom"/>
</dbReference>
<protein>
    <submittedName>
        <fullName evidence="4">Polysaccharide deacetylase</fullName>
    </submittedName>
</protein>
<dbReference type="SUPFAM" id="SSF88713">
    <property type="entry name" value="Glycoside hydrolase/deacetylase"/>
    <property type="match status" value="1"/>
</dbReference>
<dbReference type="InterPro" id="IPR011330">
    <property type="entry name" value="Glyco_hydro/deAcase_b/a-brl"/>
</dbReference>
<dbReference type="PROSITE" id="PS51318">
    <property type="entry name" value="TAT"/>
    <property type="match status" value="1"/>
</dbReference>